<evidence type="ECO:0000256" key="1">
    <source>
        <dbReference type="SAM" id="SignalP"/>
    </source>
</evidence>
<reference evidence="2" key="2">
    <citation type="submission" date="2015-07" db="EMBL/GenBank/DDBJ databases">
        <authorList>
            <person name="Noorani M."/>
        </authorList>
    </citation>
    <scope>NUCLEOTIDE SEQUENCE</scope>
    <source>
        <strain evidence="2">Yugu1</strain>
    </source>
</reference>
<reference evidence="2" key="1">
    <citation type="journal article" date="2012" name="Nat. Biotechnol.">
        <title>Reference genome sequence of the model plant Setaria.</title>
        <authorList>
            <person name="Bennetzen J.L."/>
            <person name="Schmutz J."/>
            <person name="Wang H."/>
            <person name="Percifield R."/>
            <person name="Hawkins J."/>
            <person name="Pontaroli A.C."/>
            <person name="Estep M."/>
            <person name="Feng L."/>
            <person name="Vaughn J.N."/>
            <person name="Grimwood J."/>
            <person name="Jenkins J."/>
            <person name="Barry K."/>
            <person name="Lindquist E."/>
            <person name="Hellsten U."/>
            <person name="Deshpande S."/>
            <person name="Wang X."/>
            <person name="Wu X."/>
            <person name="Mitros T."/>
            <person name="Triplett J."/>
            <person name="Yang X."/>
            <person name="Ye C.Y."/>
            <person name="Mauro-Herrera M."/>
            <person name="Wang L."/>
            <person name="Li P."/>
            <person name="Sharma M."/>
            <person name="Sharma R."/>
            <person name="Ronald P.C."/>
            <person name="Panaud O."/>
            <person name="Kellogg E.A."/>
            <person name="Brutnell T.P."/>
            <person name="Doust A.N."/>
            <person name="Tuskan G.A."/>
            <person name="Rokhsar D."/>
            <person name="Devos K.M."/>
        </authorList>
    </citation>
    <scope>NUCLEOTIDE SEQUENCE [LARGE SCALE GENOMIC DNA]</scope>
    <source>
        <strain evidence="2">Yugu1</strain>
    </source>
</reference>
<name>A0A368SC71_SETIT</name>
<dbReference type="OrthoDB" id="670495at2759"/>
<dbReference type="AlphaFoldDB" id="A0A368SC71"/>
<accession>A0A368SC71</accession>
<organism evidence="2">
    <name type="scientific">Setaria italica</name>
    <name type="common">Foxtail millet</name>
    <name type="synonym">Panicum italicum</name>
    <dbReference type="NCBI Taxonomy" id="4555"/>
    <lineage>
        <taxon>Eukaryota</taxon>
        <taxon>Viridiplantae</taxon>
        <taxon>Streptophyta</taxon>
        <taxon>Embryophyta</taxon>
        <taxon>Tracheophyta</taxon>
        <taxon>Spermatophyta</taxon>
        <taxon>Magnoliopsida</taxon>
        <taxon>Liliopsida</taxon>
        <taxon>Poales</taxon>
        <taxon>Poaceae</taxon>
        <taxon>PACMAD clade</taxon>
        <taxon>Panicoideae</taxon>
        <taxon>Panicodae</taxon>
        <taxon>Paniceae</taxon>
        <taxon>Cenchrinae</taxon>
        <taxon>Setaria</taxon>
    </lineage>
</organism>
<protein>
    <recommendedName>
        <fullName evidence="3">Bowman-Birk serine protease inhibitors family domain-containing protein</fullName>
    </recommendedName>
</protein>
<dbReference type="EMBL" id="CM003535">
    <property type="protein sequence ID" value="RCV39430.1"/>
    <property type="molecule type" value="Genomic_DNA"/>
</dbReference>
<sequence length="87" mass="9888">MGGIVHYLMATSFVFLVMISHNSPSCQACIGSWCRPVHCFKPTNNDYCTDEICPHVCELNGYKTNRAYCEKPKKGSHRRFCCCPPPR</sequence>
<evidence type="ECO:0008006" key="3">
    <source>
        <dbReference type="Google" id="ProtNLM"/>
    </source>
</evidence>
<evidence type="ECO:0000313" key="2">
    <source>
        <dbReference type="EMBL" id="RCV39430.1"/>
    </source>
</evidence>
<feature type="signal peptide" evidence="1">
    <location>
        <begin position="1"/>
        <end position="28"/>
    </location>
</feature>
<gene>
    <name evidence="2" type="ORF">SETIT_8G224000v2</name>
</gene>
<keyword evidence="1" id="KW-0732">Signal</keyword>
<feature type="chain" id="PRO_5016959757" description="Bowman-Birk serine protease inhibitors family domain-containing protein" evidence="1">
    <location>
        <begin position="29"/>
        <end position="87"/>
    </location>
</feature>
<proteinExistence type="predicted"/>